<dbReference type="RefSeq" id="WP_038559410.1">
    <property type="nucleotide sequence ID" value="NZ_CP008876.1"/>
</dbReference>
<dbReference type="EMBL" id="CP008876">
    <property type="protein sequence ID" value="AIF66091.1"/>
    <property type="molecule type" value="Genomic_DNA"/>
</dbReference>
<dbReference type="PANTHER" id="PTHR30474">
    <property type="entry name" value="CELL CYCLE PROTEIN"/>
    <property type="match status" value="1"/>
</dbReference>
<gene>
    <name evidence="7" type="ORF">GZ22_05220</name>
    <name evidence="8" type="ORF">SAMN04489762_1298</name>
</gene>
<dbReference type="GO" id="GO:0032153">
    <property type="term" value="C:cell division site"/>
    <property type="evidence" value="ECO:0007669"/>
    <property type="project" value="TreeGrafter"/>
</dbReference>
<evidence type="ECO:0000313" key="9">
    <source>
        <dbReference type="Proteomes" id="UP000027980"/>
    </source>
</evidence>
<comment type="subcellular location">
    <subcellularLocation>
        <location evidence="1">Membrane</location>
        <topology evidence="1">Multi-pass membrane protein</topology>
    </subcellularLocation>
</comment>
<evidence type="ECO:0000256" key="5">
    <source>
        <dbReference type="ARBA" id="ARBA00023136"/>
    </source>
</evidence>
<dbReference type="Proteomes" id="UP000199735">
    <property type="component" value="Unassembled WGS sequence"/>
</dbReference>
<keyword evidence="2 6" id="KW-0812">Transmembrane</keyword>
<feature type="transmembrane region" description="Helical" evidence="6">
    <location>
        <begin position="194"/>
        <end position="216"/>
    </location>
</feature>
<reference evidence="8 10" key="2">
    <citation type="submission" date="2016-10" db="EMBL/GenBank/DDBJ databases">
        <authorList>
            <person name="Varghese N."/>
            <person name="Submissions S."/>
        </authorList>
    </citation>
    <scope>NUCLEOTIDE SEQUENCE [LARGE SCALE GENOMIC DNA]</scope>
    <source>
        <strain evidence="8 10">DSM 21619</strain>
    </source>
</reference>
<dbReference type="GO" id="GO:0005886">
    <property type="term" value="C:plasma membrane"/>
    <property type="evidence" value="ECO:0007669"/>
    <property type="project" value="TreeGrafter"/>
</dbReference>
<keyword evidence="8" id="KW-0131">Cell cycle</keyword>
<dbReference type="KEGG" id="tap:GZ22_05220"/>
<dbReference type="OrthoDB" id="9768187at2"/>
<dbReference type="PROSITE" id="PS00428">
    <property type="entry name" value="FTSW_RODA_SPOVE"/>
    <property type="match status" value="1"/>
</dbReference>
<dbReference type="GO" id="GO:0051301">
    <property type="term" value="P:cell division"/>
    <property type="evidence" value="ECO:0007669"/>
    <property type="project" value="UniProtKB-KW"/>
</dbReference>
<feature type="transmembrane region" description="Helical" evidence="6">
    <location>
        <begin position="73"/>
        <end position="96"/>
    </location>
</feature>
<feature type="transmembrane region" description="Helical" evidence="6">
    <location>
        <begin position="171"/>
        <end position="187"/>
    </location>
</feature>
<dbReference type="HOGENOM" id="CLU_029243_2_0_9"/>
<evidence type="ECO:0000256" key="6">
    <source>
        <dbReference type="SAM" id="Phobius"/>
    </source>
</evidence>
<accession>A0AAX2EDT0</accession>
<dbReference type="GO" id="GO:0008360">
    <property type="term" value="P:regulation of cell shape"/>
    <property type="evidence" value="ECO:0007669"/>
    <property type="project" value="UniProtKB-KW"/>
</dbReference>
<keyword evidence="8" id="KW-0132">Cell division</keyword>
<keyword evidence="5 6" id="KW-0472">Membrane</keyword>
<dbReference type="InterPro" id="IPR018365">
    <property type="entry name" value="Cell_cycle_FtsW-rel_CS"/>
</dbReference>
<dbReference type="GO" id="GO:0015648">
    <property type="term" value="F:lipid-linked peptidoglycan transporter activity"/>
    <property type="evidence" value="ECO:0007669"/>
    <property type="project" value="TreeGrafter"/>
</dbReference>
<dbReference type="Proteomes" id="UP000027980">
    <property type="component" value="Chromosome"/>
</dbReference>
<dbReference type="EMBL" id="FOCD01000001">
    <property type="protein sequence ID" value="SEM88271.1"/>
    <property type="molecule type" value="Genomic_DNA"/>
</dbReference>
<protein>
    <submittedName>
        <fullName evidence="7">Cell cycle protein</fullName>
    </submittedName>
    <submittedName>
        <fullName evidence="8">Cell division protein FtsW, lipid II flippase</fullName>
    </submittedName>
</protein>
<feature type="transmembrane region" description="Helical" evidence="6">
    <location>
        <begin position="359"/>
        <end position="379"/>
    </location>
</feature>
<feature type="transmembrane region" description="Helical" evidence="6">
    <location>
        <begin position="292"/>
        <end position="310"/>
    </location>
</feature>
<feature type="transmembrane region" description="Helical" evidence="6">
    <location>
        <begin position="48"/>
        <end position="66"/>
    </location>
</feature>
<dbReference type="GeneID" id="34221580"/>
<feature type="transmembrane region" description="Helical" evidence="6">
    <location>
        <begin position="148"/>
        <end position="165"/>
    </location>
</feature>
<proteinExistence type="predicted"/>
<organism evidence="7 9">
    <name type="scientific">Terribacillus saccharophilus</name>
    <dbReference type="NCBI Taxonomy" id="361277"/>
    <lineage>
        <taxon>Bacteria</taxon>
        <taxon>Bacillati</taxon>
        <taxon>Bacillota</taxon>
        <taxon>Bacilli</taxon>
        <taxon>Bacillales</taxon>
        <taxon>Bacillaceae</taxon>
        <taxon>Terribacillus</taxon>
    </lineage>
</organism>
<evidence type="ECO:0000256" key="4">
    <source>
        <dbReference type="ARBA" id="ARBA00022989"/>
    </source>
</evidence>
<evidence type="ECO:0000313" key="7">
    <source>
        <dbReference type="EMBL" id="AIF66091.1"/>
    </source>
</evidence>
<keyword evidence="3" id="KW-0133">Cell shape</keyword>
<dbReference type="PANTHER" id="PTHR30474:SF1">
    <property type="entry name" value="PEPTIDOGLYCAN GLYCOSYLTRANSFERASE MRDB"/>
    <property type="match status" value="1"/>
</dbReference>
<feature type="transmembrane region" description="Helical" evidence="6">
    <location>
        <begin position="322"/>
        <end position="339"/>
    </location>
</feature>
<dbReference type="AlphaFoldDB" id="A0A075LIY2"/>
<reference evidence="7 9" key="1">
    <citation type="submission" date="2014-07" db="EMBL/GenBank/DDBJ databases">
        <title>Complete genome sequence of a moderately halophilic bacterium Terribacillus aidingensis MP602, isolated from Cryptomeria fortunei in Tianmu mountain in China.</title>
        <authorList>
            <person name="Wang Y."/>
            <person name="Lu P."/>
            <person name="Zhang L."/>
        </authorList>
    </citation>
    <scope>NUCLEOTIDE SEQUENCE [LARGE SCALE GENOMIC DNA]</scope>
    <source>
        <strain evidence="7 9">MP602</strain>
    </source>
</reference>
<evidence type="ECO:0000313" key="10">
    <source>
        <dbReference type="Proteomes" id="UP000199735"/>
    </source>
</evidence>
<evidence type="ECO:0000256" key="2">
    <source>
        <dbReference type="ARBA" id="ARBA00022692"/>
    </source>
</evidence>
<evidence type="ECO:0000256" key="1">
    <source>
        <dbReference type="ARBA" id="ARBA00004141"/>
    </source>
</evidence>
<sequence length="392" mass="43481">MNSNKFRLDLTIILVLILLCIVSSFTLFELQPTLSGLAAQTQYMPRQIMWYVLGAVVIAVMMLLDYDRLRQLVWIFYGIGIVMLLMLFFKFPAAIINEANGATSWFILPGIGSMQPAEFVKVFVVIALAHVIMSHNEKNTVRTNKTDLLLLVKLFAVALPPMLLVASQPDLGGFLVLSAILGATILVSGISWRLLLTILGIVLGIGIFVAILSFIFPNQVGGFLQETIFKHVESRFLGWLYPEKYPDSSYQYRLGLMAIGSGILLGKGASNFQVSIPERHTDYIFSAIAEQFGFIGSAIVLFLFFILIYRMIQVGLESNEPFGSYLSAGFIGMFTYQIFQNIGMSVGLVPITGLPLPFLSYGGSSTLAYMIAIGIVLNIHSRTRTFMFETQK</sequence>
<evidence type="ECO:0000313" key="8">
    <source>
        <dbReference type="EMBL" id="SEM88271.1"/>
    </source>
</evidence>
<keyword evidence="4 6" id="KW-1133">Transmembrane helix</keyword>
<dbReference type="InterPro" id="IPR001182">
    <property type="entry name" value="FtsW/RodA"/>
</dbReference>
<evidence type="ECO:0000256" key="3">
    <source>
        <dbReference type="ARBA" id="ARBA00022960"/>
    </source>
</evidence>
<feature type="transmembrane region" description="Helical" evidence="6">
    <location>
        <begin position="116"/>
        <end position="136"/>
    </location>
</feature>
<accession>A0A075LIY2</accession>
<dbReference type="Pfam" id="PF01098">
    <property type="entry name" value="FTSW_RODA_SPOVE"/>
    <property type="match status" value="1"/>
</dbReference>
<name>A0A075LIY2_9BACI</name>